<proteinExistence type="predicted"/>
<accession>A0A217ERA3</accession>
<sequence length="146" mass="15946">MSSVDKELLLDKLEYWGVKLKEYVPQSDLDAAYLSGGLFIVTELAQQIREGRYDKGASSSFNPIGTQSGRFSCDSSNTSAKPTETRIVNGHVLYNADDFKHMTAEELELDWIAHLVLDGGLDICKACGEGESGLDNPCKPRGNNNG</sequence>
<reference evidence="1" key="1">
    <citation type="journal article" date="2017" name="Viruses">
        <title>Characterization of Bacillus subtilis Viruses vB_BsuM-Goe2 and vB_BsuM-Goe3.</title>
        <authorList>
            <person name="Willms I.M."/>
            <person name="Hoppert M."/>
            <person name="Hertel R."/>
        </authorList>
    </citation>
    <scope>NUCLEOTIDE SEQUENCE [LARGE SCALE GENOMIC DNA]</scope>
</reference>
<keyword evidence="2" id="KW-1185">Reference proteome</keyword>
<organism evidence="1 2">
    <name type="scientific">Bacillus phage vB_BsuM-Goe3</name>
    <dbReference type="NCBI Taxonomy" id="1933063"/>
    <lineage>
        <taxon>Viruses</taxon>
        <taxon>Duplodnaviria</taxon>
        <taxon>Heunggongvirae</taxon>
        <taxon>Uroviricota</taxon>
        <taxon>Caudoviricetes</taxon>
        <taxon>Herelleviridae</taxon>
        <taxon>Bastillevirinae</taxon>
        <taxon>Grisebachstrassevirus</taxon>
        <taxon>Grisebachstrassevirus goe3</taxon>
    </lineage>
</organism>
<evidence type="ECO:0000313" key="2">
    <source>
        <dbReference type="Proteomes" id="UP000221795"/>
    </source>
</evidence>
<dbReference type="EMBL" id="KY368640">
    <property type="protein sequence ID" value="APZ82628.1"/>
    <property type="molecule type" value="Genomic_DNA"/>
</dbReference>
<dbReference type="Proteomes" id="UP000221795">
    <property type="component" value="Segment"/>
</dbReference>
<name>A0A217ERA3_BPGO3</name>
<gene>
    <name evidence="1" type="ORF">Goe3_c16700</name>
</gene>
<protein>
    <submittedName>
        <fullName evidence="1">Uncharacterized protein</fullName>
    </submittedName>
</protein>
<organismHost>
    <name type="scientific">Bacillus subtilis</name>
    <dbReference type="NCBI Taxonomy" id="1423"/>
</organismHost>
<evidence type="ECO:0000313" key="1">
    <source>
        <dbReference type="EMBL" id="APZ82628.1"/>
    </source>
</evidence>